<gene>
    <name evidence="3" type="ORF">GE061_009608</name>
</gene>
<feature type="transmembrane region" description="Helical" evidence="2">
    <location>
        <begin position="755"/>
        <end position="777"/>
    </location>
</feature>
<proteinExistence type="predicted"/>
<keyword evidence="2" id="KW-0812">Transmembrane</keyword>
<evidence type="ECO:0008006" key="5">
    <source>
        <dbReference type="Google" id="ProtNLM"/>
    </source>
</evidence>
<evidence type="ECO:0000256" key="1">
    <source>
        <dbReference type="SAM" id="MobiDB-lite"/>
    </source>
</evidence>
<feature type="transmembrane region" description="Helical" evidence="2">
    <location>
        <begin position="269"/>
        <end position="291"/>
    </location>
</feature>
<feature type="transmembrane region" description="Helical" evidence="2">
    <location>
        <begin position="694"/>
        <end position="717"/>
    </location>
</feature>
<feature type="compositionally biased region" description="Acidic residues" evidence="1">
    <location>
        <begin position="66"/>
        <end position="76"/>
    </location>
</feature>
<feature type="region of interest" description="Disordered" evidence="1">
    <location>
        <begin position="1"/>
        <end position="90"/>
    </location>
</feature>
<sequence length="796" mass="91831">MEQSSQGKAAKRKWRKKEEPPAKSWPGPPLAKTIQGKHVHRDINLGELKNAPRPIKKVAVPANLIPEEEEPAEEEEKEKSPEFEPIKPRKHSGKTDFLAVTVLWSWDILHNTMNALNERYNRDTLTWQEVETLQELTAAELNLLLTVAPMMAMGTALTFSFRLPILGIIQEWKFWVFLGFMAFYCSGTIAGIVLAVKKTQGAAVALSWVAVGWYTVHPLRFWLIFHQKFPLSIRWSHAAVTCNILIIGIFDYIVTVLVKEADQTFAPMFYVITYSVMTVAAIAWIAATFFINRFLNEVHGDFDSVREIYAETEVIDSFDRRQKFISFALFVILICPAVIMPVMDAVFDLGLVKLPQNALRPDLGWISYRPDLVSFLLIVIIMECFLQCMKPIRNELNDLFLITASHIMYIIVTILFIIILFKTYGTRKLFPENGEAIIVVYSDKQEPWFIQIGEGINKVHLALTYVVLKNISADNHFRFRAANVSTGEVVYEDFPYIEASRDLSVNAYNFVRDNNSYRLFSIPFPPLTYSYNSRFVILNGLEKCDDFSDKKTYDLYFNSSMSIGVRVKGACLPLSLVWYEEGSDWEKKTPFKPPPNDGTSEVLEIPCVPTNLKELTPSTLCNKTMVLRMWKLGEYLKGARISKKRDVIPDFIVFKKIVPFQLYSIRLEESKNTTVPTVNIRNLLYYRFEGEQDLVIAMCLYGTALGMGWTSYLHFIWIQSPVSCRMFIVFGFFAVLVTIYSLSKRYITKFILEDVFYVVMVATLCFLWHLGANILFLKRWKSFRKTEQPQQPWRRY</sequence>
<keyword evidence="2" id="KW-0472">Membrane</keyword>
<dbReference type="EMBL" id="WIXP02000002">
    <property type="protein sequence ID" value="KAF6214864.1"/>
    <property type="molecule type" value="Genomic_DNA"/>
</dbReference>
<reference evidence="3" key="1">
    <citation type="journal article" date="2021" name="Mol. Ecol. Resour.">
        <title>Apolygus lucorum genome provides insights into omnivorousness and mesophyll feeding.</title>
        <authorList>
            <person name="Liu Y."/>
            <person name="Liu H."/>
            <person name="Wang H."/>
            <person name="Huang T."/>
            <person name="Liu B."/>
            <person name="Yang B."/>
            <person name="Yin L."/>
            <person name="Li B."/>
            <person name="Zhang Y."/>
            <person name="Zhang S."/>
            <person name="Jiang F."/>
            <person name="Zhang X."/>
            <person name="Ren Y."/>
            <person name="Wang B."/>
            <person name="Wang S."/>
            <person name="Lu Y."/>
            <person name="Wu K."/>
            <person name="Fan W."/>
            <person name="Wang G."/>
        </authorList>
    </citation>
    <scope>NUCLEOTIDE SEQUENCE</scope>
    <source>
        <strain evidence="3">12Hb</strain>
    </source>
</reference>
<feature type="transmembrane region" description="Helical" evidence="2">
    <location>
        <begin position="398"/>
        <end position="421"/>
    </location>
</feature>
<feature type="transmembrane region" description="Helical" evidence="2">
    <location>
        <begin position="202"/>
        <end position="223"/>
    </location>
</feature>
<keyword evidence="4" id="KW-1185">Reference proteome</keyword>
<accession>A0A6A4K599</accession>
<feature type="transmembrane region" description="Helical" evidence="2">
    <location>
        <begin position="724"/>
        <end position="743"/>
    </location>
</feature>
<feature type="transmembrane region" description="Helical" evidence="2">
    <location>
        <begin position="367"/>
        <end position="386"/>
    </location>
</feature>
<dbReference type="Proteomes" id="UP000466442">
    <property type="component" value="Unassembled WGS sequence"/>
</dbReference>
<feature type="transmembrane region" description="Helical" evidence="2">
    <location>
        <begin position="324"/>
        <end position="347"/>
    </location>
</feature>
<organism evidence="3 4">
    <name type="scientific">Apolygus lucorum</name>
    <name type="common">Small green plant bug</name>
    <name type="synonym">Lygocoris lucorum</name>
    <dbReference type="NCBI Taxonomy" id="248454"/>
    <lineage>
        <taxon>Eukaryota</taxon>
        <taxon>Metazoa</taxon>
        <taxon>Ecdysozoa</taxon>
        <taxon>Arthropoda</taxon>
        <taxon>Hexapoda</taxon>
        <taxon>Insecta</taxon>
        <taxon>Pterygota</taxon>
        <taxon>Neoptera</taxon>
        <taxon>Paraneoptera</taxon>
        <taxon>Hemiptera</taxon>
        <taxon>Heteroptera</taxon>
        <taxon>Panheteroptera</taxon>
        <taxon>Cimicomorpha</taxon>
        <taxon>Miridae</taxon>
        <taxon>Mirini</taxon>
        <taxon>Apolygus</taxon>
    </lineage>
</organism>
<evidence type="ECO:0000313" key="4">
    <source>
        <dbReference type="Proteomes" id="UP000466442"/>
    </source>
</evidence>
<feature type="transmembrane region" description="Helical" evidence="2">
    <location>
        <begin position="235"/>
        <end position="257"/>
    </location>
</feature>
<keyword evidence="2" id="KW-1133">Transmembrane helix</keyword>
<feature type="compositionally biased region" description="Basic and acidic residues" evidence="1">
    <location>
        <begin position="77"/>
        <end position="87"/>
    </location>
</feature>
<comment type="caution">
    <text evidence="3">The sequence shown here is derived from an EMBL/GenBank/DDBJ whole genome shotgun (WGS) entry which is preliminary data.</text>
</comment>
<name>A0A6A4K599_APOLU</name>
<dbReference type="OrthoDB" id="10680437at2759"/>
<evidence type="ECO:0000313" key="3">
    <source>
        <dbReference type="EMBL" id="KAF6214864.1"/>
    </source>
</evidence>
<evidence type="ECO:0000256" key="2">
    <source>
        <dbReference type="SAM" id="Phobius"/>
    </source>
</evidence>
<dbReference type="AlphaFoldDB" id="A0A6A4K599"/>
<feature type="transmembrane region" description="Helical" evidence="2">
    <location>
        <begin position="143"/>
        <end position="163"/>
    </location>
</feature>
<protein>
    <recommendedName>
        <fullName evidence="5">Transmembrane protein</fullName>
    </recommendedName>
</protein>
<feature type="transmembrane region" description="Helical" evidence="2">
    <location>
        <begin position="175"/>
        <end position="196"/>
    </location>
</feature>